<proteinExistence type="inferred from homology"/>
<evidence type="ECO:0000256" key="2">
    <source>
        <dbReference type="ARBA" id="ARBA00022801"/>
    </source>
</evidence>
<name>A0A942URY7_9FIRM</name>
<dbReference type="InterPro" id="IPR000073">
    <property type="entry name" value="AB_hydrolase_1"/>
</dbReference>
<sequence length="348" mass="40256">MKFIKKLSKYIIVTLIICLLIILFLPSRTPKISGYNSVATIQQVKIGGFQQSIMIRGKDKSNPILLFLHGGPGYSQISYARKYQEKLEQDFLVVNWDQRGSGKSYSRSIPKESMNREQFVKDTKELIDFLCKKYDKEKVYLVGHSWGSELGMFVIDKYPEKIFAFISVGQVVNGIQNEIISYDYVLQKAKENGDKKVLDDLRRIERPPYKDSVNDTTVQRKWLSKYGGVERKVNTLNDIILGSVFSPEYTGIDGIKFALGSKFTAEAMWGQNYDLNLKEDIPEVKVPIYFCVGRYDYNTPFVLTEEYYDKIKAPNKELIWFEKSAHFPLFEEPDKFADIIIDIKDNIQ</sequence>
<dbReference type="RefSeq" id="WP_203365417.1">
    <property type="nucleotide sequence ID" value="NZ_WSFT01000016.1"/>
</dbReference>
<evidence type="ECO:0000256" key="3">
    <source>
        <dbReference type="SAM" id="Phobius"/>
    </source>
</evidence>
<dbReference type="SUPFAM" id="SSF53474">
    <property type="entry name" value="alpha/beta-Hydrolases"/>
    <property type="match status" value="1"/>
</dbReference>
<comment type="similarity">
    <text evidence="1">Belongs to the peptidase S33 family.</text>
</comment>
<protein>
    <submittedName>
        <fullName evidence="5">Alpha/beta hydrolase</fullName>
    </submittedName>
</protein>
<dbReference type="EMBL" id="WSFT01000016">
    <property type="protein sequence ID" value="MBS4537493.1"/>
    <property type="molecule type" value="Genomic_DNA"/>
</dbReference>
<accession>A0A942URY7</accession>
<feature type="transmembrane region" description="Helical" evidence="3">
    <location>
        <begin position="7"/>
        <end position="25"/>
    </location>
</feature>
<gene>
    <name evidence="5" type="ORF">GOQ27_03410</name>
</gene>
<comment type="caution">
    <text evidence="5">The sequence shown here is derived from an EMBL/GenBank/DDBJ whole genome shotgun (WGS) entry which is preliminary data.</text>
</comment>
<keyword evidence="3" id="KW-1133">Transmembrane helix</keyword>
<dbReference type="AlphaFoldDB" id="A0A942URY7"/>
<evidence type="ECO:0000313" key="6">
    <source>
        <dbReference type="Proteomes" id="UP000724672"/>
    </source>
</evidence>
<dbReference type="Pfam" id="PF00561">
    <property type="entry name" value="Abhydrolase_1"/>
    <property type="match status" value="1"/>
</dbReference>
<dbReference type="Proteomes" id="UP000724672">
    <property type="component" value="Unassembled WGS sequence"/>
</dbReference>
<dbReference type="PRINTS" id="PR00793">
    <property type="entry name" value="PROAMNOPTASE"/>
</dbReference>
<keyword evidence="6" id="KW-1185">Reference proteome</keyword>
<dbReference type="PANTHER" id="PTHR43329">
    <property type="entry name" value="EPOXIDE HYDROLASE"/>
    <property type="match status" value="1"/>
</dbReference>
<evidence type="ECO:0000313" key="5">
    <source>
        <dbReference type="EMBL" id="MBS4537493.1"/>
    </source>
</evidence>
<evidence type="ECO:0000256" key="1">
    <source>
        <dbReference type="ARBA" id="ARBA00010088"/>
    </source>
</evidence>
<organism evidence="5 6">
    <name type="scientific">Anaeromonas frigoriresistens</name>
    <dbReference type="NCBI Taxonomy" id="2683708"/>
    <lineage>
        <taxon>Bacteria</taxon>
        <taxon>Bacillati</taxon>
        <taxon>Bacillota</taxon>
        <taxon>Tissierellia</taxon>
        <taxon>Tissierellales</taxon>
        <taxon>Thermohalobacteraceae</taxon>
        <taxon>Anaeromonas</taxon>
    </lineage>
</organism>
<dbReference type="GO" id="GO:0006508">
    <property type="term" value="P:proteolysis"/>
    <property type="evidence" value="ECO:0007669"/>
    <property type="project" value="InterPro"/>
</dbReference>
<dbReference type="InterPro" id="IPR002410">
    <property type="entry name" value="Peptidase_S33"/>
</dbReference>
<feature type="domain" description="AB hydrolase-1" evidence="4">
    <location>
        <begin position="63"/>
        <end position="204"/>
    </location>
</feature>
<evidence type="ECO:0000259" key="4">
    <source>
        <dbReference type="Pfam" id="PF00561"/>
    </source>
</evidence>
<keyword evidence="2 5" id="KW-0378">Hydrolase</keyword>
<dbReference type="GO" id="GO:0004177">
    <property type="term" value="F:aminopeptidase activity"/>
    <property type="evidence" value="ECO:0007669"/>
    <property type="project" value="UniProtKB-EC"/>
</dbReference>
<reference evidence="5" key="1">
    <citation type="submission" date="2019-12" db="EMBL/GenBank/DDBJ databases">
        <title>Clostridiaceae gen. nov. sp. nov., isolated from sediment in Xinjiang, China.</title>
        <authorList>
            <person name="Zhang R."/>
        </authorList>
    </citation>
    <scope>NUCLEOTIDE SEQUENCE</scope>
    <source>
        <strain evidence="5">D2Q-11</strain>
    </source>
</reference>
<dbReference type="Gene3D" id="3.40.50.1820">
    <property type="entry name" value="alpha/beta hydrolase"/>
    <property type="match status" value="1"/>
</dbReference>
<keyword evidence="3" id="KW-0472">Membrane</keyword>
<dbReference type="InterPro" id="IPR029058">
    <property type="entry name" value="AB_hydrolase_fold"/>
</dbReference>
<keyword evidence="3" id="KW-0812">Transmembrane</keyword>